<dbReference type="AlphaFoldDB" id="A0A0F8YNK1"/>
<feature type="non-terminal residue" evidence="1">
    <location>
        <position position="111"/>
    </location>
</feature>
<protein>
    <recommendedName>
        <fullName evidence="2">SnoaL-like domain-containing protein</fullName>
    </recommendedName>
</protein>
<dbReference type="InterPro" id="IPR032710">
    <property type="entry name" value="NTF2-like_dom_sf"/>
</dbReference>
<evidence type="ECO:0000313" key="1">
    <source>
        <dbReference type="EMBL" id="KKK55749.1"/>
    </source>
</evidence>
<dbReference type="PANTHER" id="PTHR38436:SF1">
    <property type="entry name" value="ESTER CYCLASE"/>
    <property type="match status" value="1"/>
</dbReference>
<dbReference type="SUPFAM" id="SSF54427">
    <property type="entry name" value="NTF2-like"/>
    <property type="match status" value="1"/>
</dbReference>
<dbReference type="Pfam" id="PF07366">
    <property type="entry name" value="SnoaL"/>
    <property type="match status" value="1"/>
</dbReference>
<reference evidence="1" key="1">
    <citation type="journal article" date="2015" name="Nature">
        <title>Complex archaea that bridge the gap between prokaryotes and eukaryotes.</title>
        <authorList>
            <person name="Spang A."/>
            <person name="Saw J.H."/>
            <person name="Jorgensen S.L."/>
            <person name="Zaremba-Niedzwiedzka K."/>
            <person name="Martijn J."/>
            <person name="Lind A.E."/>
            <person name="van Eijk R."/>
            <person name="Schleper C."/>
            <person name="Guy L."/>
            <person name="Ettema T.J."/>
        </authorList>
    </citation>
    <scope>NUCLEOTIDE SEQUENCE</scope>
</reference>
<gene>
    <name evidence="1" type="ORF">LCGC14_3071420</name>
</gene>
<dbReference type="InterPro" id="IPR009959">
    <property type="entry name" value="Cyclase_SnoaL-like"/>
</dbReference>
<comment type="caution">
    <text evidence="1">The sequence shown here is derived from an EMBL/GenBank/DDBJ whole genome shotgun (WGS) entry which is preliminary data.</text>
</comment>
<sequence length="111" mass="12484">MSVEENKALMQRFYDEVINQGNLDNIEEFVNADIVENNPAAKDIAPGLEGFVQELSYVRSAFPDVHMEIKDIIGEGEKVAYILSFTGTHQGEFWGVEPTGNKIDTIIINYM</sequence>
<dbReference type="EMBL" id="LAZR01065343">
    <property type="protein sequence ID" value="KKK55749.1"/>
    <property type="molecule type" value="Genomic_DNA"/>
</dbReference>
<dbReference type="GO" id="GO:0030638">
    <property type="term" value="P:polyketide metabolic process"/>
    <property type="evidence" value="ECO:0007669"/>
    <property type="project" value="InterPro"/>
</dbReference>
<organism evidence="1">
    <name type="scientific">marine sediment metagenome</name>
    <dbReference type="NCBI Taxonomy" id="412755"/>
    <lineage>
        <taxon>unclassified sequences</taxon>
        <taxon>metagenomes</taxon>
        <taxon>ecological metagenomes</taxon>
    </lineage>
</organism>
<dbReference type="Gene3D" id="3.10.450.50">
    <property type="match status" value="1"/>
</dbReference>
<evidence type="ECO:0008006" key="2">
    <source>
        <dbReference type="Google" id="ProtNLM"/>
    </source>
</evidence>
<dbReference type="PANTHER" id="PTHR38436">
    <property type="entry name" value="POLYKETIDE CYCLASE SNOAL-LIKE DOMAIN"/>
    <property type="match status" value="1"/>
</dbReference>
<proteinExistence type="predicted"/>
<name>A0A0F8YNK1_9ZZZZ</name>
<accession>A0A0F8YNK1</accession>